<evidence type="ECO:0000256" key="1">
    <source>
        <dbReference type="ARBA" id="ARBA00004141"/>
    </source>
</evidence>
<keyword evidence="4" id="KW-0677">Repeat</keyword>
<dbReference type="GO" id="GO:0016020">
    <property type="term" value="C:membrane"/>
    <property type="evidence" value="ECO:0007669"/>
    <property type="project" value="UniProtKB-SubCell"/>
</dbReference>
<keyword evidence="7 9" id="KW-1133">Transmembrane helix</keyword>
<dbReference type="PROSITE" id="PS00211">
    <property type="entry name" value="ABC_TRANSPORTER_1"/>
    <property type="match status" value="1"/>
</dbReference>
<evidence type="ECO:0000256" key="7">
    <source>
        <dbReference type="ARBA" id="ARBA00022989"/>
    </source>
</evidence>
<organism evidence="11 12">
    <name type="scientific">Rhamnusium bicolor</name>
    <dbReference type="NCBI Taxonomy" id="1586634"/>
    <lineage>
        <taxon>Eukaryota</taxon>
        <taxon>Metazoa</taxon>
        <taxon>Ecdysozoa</taxon>
        <taxon>Arthropoda</taxon>
        <taxon>Hexapoda</taxon>
        <taxon>Insecta</taxon>
        <taxon>Pterygota</taxon>
        <taxon>Neoptera</taxon>
        <taxon>Endopterygota</taxon>
        <taxon>Coleoptera</taxon>
        <taxon>Polyphaga</taxon>
        <taxon>Cucujiformia</taxon>
        <taxon>Chrysomeloidea</taxon>
        <taxon>Cerambycidae</taxon>
        <taxon>Lepturinae</taxon>
        <taxon>Rhagiini</taxon>
        <taxon>Rhamnusium</taxon>
    </lineage>
</organism>
<dbReference type="Pfam" id="PF00005">
    <property type="entry name" value="ABC_tran"/>
    <property type="match status" value="2"/>
</dbReference>
<dbReference type="Gene3D" id="3.40.50.300">
    <property type="entry name" value="P-loop containing nucleotide triphosphate hydrolases"/>
    <property type="match status" value="2"/>
</dbReference>
<dbReference type="InterPro" id="IPR026082">
    <property type="entry name" value="ABCA"/>
</dbReference>
<name>A0AAV8XLC8_9CUCU</name>
<dbReference type="InterPro" id="IPR003593">
    <property type="entry name" value="AAA+_ATPase"/>
</dbReference>
<dbReference type="GO" id="GO:0005524">
    <property type="term" value="F:ATP binding"/>
    <property type="evidence" value="ECO:0007669"/>
    <property type="project" value="UniProtKB-KW"/>
</dbReference>
<evidence type="ECO:0000313" key="11">
    <source>
        <dbReference type="EMBL" id="KAJ8939521.1"/>
    </source>
</evidence>
<evidence type="ECO:0000256" key="4">
    <source>
        <dbReference type="ARBA" id="ARBA00022737"/>
    </source>
</evidence>
<dbReference type="EMBL" id="JANEYF010003072">
    <property type="protein sequence ID" value="KAJ8939521.1"/>
    <property type="molecule type" value="Genomic_DNA"/>
</dbReference>
<dbReference type="CDD" id="cd03263">
    <property type="entry name" value="ABC_subfamily_A"/>
    <property type="match status" value="2"/>
</dbReference>
<feature type="transmembrane region" description="Helical" evidence="9">
    <location>
        <begin position="583"/>
        <end position="601"/>
    </location>
</feature>
<dbReference type="InterPro" id="IPR027417">
    <property type="entry name" value="P-loop_NTPase"/>
</dbReference>
<evidence type="ECO:0000256" key="2">
    <source>
        <dbReference type="ARBA" id="ARBA00022448"/>
    </source>
</evidence>
<dbReference type="InterPro" id="IPR013525">
    <property type="entry name" value="ABC2_TM"/>
</dbReference>
<keyword evidence="6" id="KW-0067">ATP-binding</keyword>
<feature type="transmembrane region" description="Helical" evidence="9">
    <location>
        <begin position="554"/>
        <end position="571"/>
    </location>
</feature>
<comment type="subcellular location">
    <subcellularLocation>
        <location evidence="1">Membrane</location>
        <topology evidence="1">Multi-pass membrane protein</topology>
    </subcellularLocation>
</comment>
<dbReference type="FunFam" id="3.40.50.300:FF:000298">
    <property type="entry name" value="ATP-binding cassette sub-family A member 12"/>
    <property type="match status" value="1"/>
</dbReference>
<feature type="domain" description="ABC transporter" evidence="10">
    <location>
        <begin position="701"/>
        <end position="956"/>
    </location>
</feature>
<evidence type="ECO:0000256" key="9">
    <source>
        <dbReference type="SAM" id="Phobius"/>
    </source>
</evidence>
<evidence type="ECO:0000256" key="8">
    <source>
        <dbReference type="ARBA" id="ARBA00023136"/>
    </source>
</evidence>
<feature type="domain" description="ABC transporter" evidence="10">
    <location>
        <begin position="1"/>
        <end position="199"/>
    </location>
</feature>
<keyword evidence="5" id="KW-0547">Nucleotide-binding</keyword>
<keyword evidence="8 9" id="KW-0472">Membrane</keyword>
<gene>
    <name evidence="11" type="ORF">NQ314_011088</name>
</gene>
<dbReference type="Proteomes" id="UP001162156">
    <property type="component" value="Unassembled WGS sequence"/>
</dbReference>
<dbReference type="GO" id="GO:0005319">
    <property type="term" value="F:lipid transporter activity"/>
    <property type="evidence" value="ECO:0007669"/>
    <property type="project" value="TreeGrafter"/>
</dbReference>
<dbReference type="SUPFAM" id="SSF52540">
    <property type="entry name" value="P-loop containing nucleoside triphosphate hydrolases"/>
    <property type="match status" value="2"/>
</dbReference>
<comment type="caution">
    <text evidence="11">The sequence shown here is derived from an EMBL/GenBank/DDBJ whole genome shotgun (WGS) entry which is preliminary data.</text>
</comment>
<evidence type="ECO:0000256" key="6">
    <source>
        <dbReference type="ARBA" id="ARBA00022840"/>
    </source>
</evidence>
<dbReference type="GO" id="GO:0140359">
    <property type="term" value="F:ABC-type transporter activity"/>
    <property type="evidence" value="ECO:0007669"/>
    <property type="project" value="InterPro"/>
</dbReference>
<feature type="transmembrane region" description="Helical" evidence="9">
    <location>
        <begin position="521"/>
        <end position="542"/>
    </location>
</feature>
<evidence type="ECO:0000313" key="12">
    <source>
        <dbReference type="Proteomes" id="UP001162156"/>
    </source>
</evidence>
<feature type="transmembrane region" description="Helical" evidence="9">
    <location>
        <begin position="341"/>
        <end position="362"/>
    </location>
</feature>
<evidence type="ECO:0000256" key="3">
    <source>
        <dbReference type="ARBA" id="ARBA00022692"/>
    </source>
</evidence>
<accession>A0AAV8XLC8</accession>
<sequence>MYEGQITVLLGHNGAGKTTTMSMLTGMINPTSGTAKVNGYDIRTDMEEVRNSLGLCPQHNIIFDELTVSEHLYFFSKLKGLSKDEIKAEIDKYRNSKSSTLSGGMKRKLCVGMALCGNSKVVMLDEPTAGMDPSARRALWDLLQCQKEGRTLLLTTHFMDEADLLGDRIAIMAGGELKCCGSSFFLKKKYGAGYSLIMDKSKNCDAGQVTQLLRKHVPNIEIHSNIGSELTYLLVENQSSLFEPMLRDLEDQCERLGVRSYGISLTTLEEVFMKVGADHGQEEAYPDLLTQNGHRNENDHQVNGEIKVNIGLGPSFTRGFDLLKNQFFAMFLKKILSTARAWILLLIQIFMPVIFLIIAVVVTRNNQRTGDLPAMSLNLDRFDHPVTLVEQVTDNKYAEIYKNVLRDFSYHTEDEENITERMISLINQLLSGQTMGFQLAFNIAFSMAFVSSFYVLFIVRENISKSKHLQFVSGVKVYIFWITALLCDMVTYLVTILALIITLVCFQEDGFSTADDIGRLFLILIYFGWAFLPMLYIAGYMFDVPSTGYTRMTLVSIFTGVGAFLVVQVLSADGLNLEYVGNGLHWAFLVVPHYSLATGISETFKLYSFNRICSQCTNGICFNASDQFESICKGVDERYYKWEAPGIVIEYKVFSQMIYFIKQKWFPKHPVDVENEDEDVAEEKQKIRNASNDDISNKYTLALRDLTKYYKNHLAVNSLCLGVQKYECFGLLGVNGAGKTTTFKMMTGDVRISYGDGWVNGSSIKYDLKNVQKIIGYCPQFDALLDDMTARETIVMFSLLRGIRYGDCSLVAEHLAREFDFTAHLDKKVKQLSGGNKRKLSTSISLIGDPPVIYLDEPTTENETEGVVEDESDIEYMTLEDLVKEGMDPATKRYLWNALCKLRDNGKCIILTSHSMEEAEALCTRLAIMVNGIFKCLGSTQHLKHKFAEGYTVTIKIKKHLETGTEAIEQFMQQNFP</sequence>
<dbReference type="PANTHER" id="PTHR19229">
    <property type="entry name" value="ATP-BINDING CASSETTE TRANSPORTER SUBFAMILY A ABCA"/>
    <property type="match status" value="1"/>
</dbReference>
<evidence type="ECO:0000256" key="5">
    <source>
        <dbReference type="ARBA" id="ARBA00022741"/>
    </source>
</evidence>
<dbReference type="PROSITE" id="PS50893">
    <property type="entry name" value="ABC_TRANSPORTER_2"/>
    <property type="match status" value="2"/>
</dbReference>
<keyword evidence="2" id="KW-0813">Transport</keyword>
<dbReference type="AlphaFoldDB" id="A0AAV8XLC8"/>
<feature type="non-terminal residue" evidence="11">
    <location>
        <position position="977"/>
    </location>
</feature>
<dbReference type="InterPro" id="IPR017871">
    <property type="entry name" value="ABC_transporter-like_CS"/>
</dbReference>
<evidence type="ECO:0000259" key="10">
    <source>
        <dbReference type="PROSITE" id="PS50893"/>
    </source>
</evidence>
<dbReference type="GO" id="GO:0016887">
    <property type="term" value="F:ATP hydrolysis activity"/>
    <property type="evidence" value="ECO:0007669"/>
    <property type="project" value="InterPro"/>
</dbReference>
<dbReference type="PANTHER" id="PTHR19229:SF250">
    <property type="entry name" value="ABC TRANSPORTER DOMAIN-CONTAINING PROTEIN-RELATED"/>
    <property type="match status" value="1"/>
</dbReference>
<reference evidence="11" key="1">
    <citation type="journal article" date="2023" name="Insect Mol. Biol.">
        <title>Genome sequencing provides insights into the evolution of gene families encoding plant cell wall-degrading enzymes in longhorned beetles.</title>
        <authorList>
            <person name="Shin N.R."/>
            <person name="Okamura Y."/>
            <person name="Kirsch R."/>
            <person name="Pauchet Y."/>
        </authorList>
    </citation>
    <scope>NUCLEOTIDE SEQUENCE</scope>
    <source>
        <strain evidence="11">RBIC_L_NR</strain>
    </source>
</reference>
<feature type="transmembrane region" description="Helical" evidence="9">
    <location>
        <begin position="478"/>
        <end position="501"/>
    </location>
</feature>
<keyword evidence="12" id="KW-1185">Reference proteome</keyword>
<feature type="transmembrane region" description="Helical" evidence="9">
    <location>
        <begin position="439"/>
        <end position="457"/>
    </location>
</feature>
<protein>
    <recommendedName>
        <fullName evidence="10">ABC transporter domain-containing protein</fullName>
    </recommendedName>
</protein>
<keyword evidence="3 9" id="KW-0812">Transmembrane</keyword>
<proteinExistence type="predicted"/>
<dbReference type="Pfam" id="PF12698">
    <property type="entry name" value="ABC2_membrane_3"/>
    <property type="match status" value="1"/>
</dbReference>
<dbReference type="InterPro" id="IPR003439">
    <property type="entry name" value="ABC_transporter-like_ATP-bd"/>
</dbReference>
<dbReference type="SMART" id="SM00382">
    <property type="entry name" value="AAA"/>
    <property type="match status" value="2"/>
</dbReference>